<evidence type="ECO:0000313" key="2">
    <source>
        <dbReference type="EMBL" id="KAK7014268.1"/>
    </source>
</evidence>
<feature type="domain" description="F-box" evidence="1">
    <location>
        <begin position="55"/>
        <end position="111"/>
    </location>
</feature>
<dbReference type="Proteomes" id="UP001362999">
    <property type="component" value="Unassembled WGS sequence"/>
</dbReference>
<dbReference type="AlphaFoldDB" id="A0AAW0AM18"/>
<accession>A0AAW0AM18</accession>
<sequence length="367" mass="41556">MLNSLEADRAFLADTDAQIFDLEVQIAALEHSVSMLRAARQPAKERLDSYAYPVLTLPNEIIVEIFLHFLPTYPEPPPLVGIYSPTCLTQVCRKWREIAHRTPALWRAIDLTRPFEKPGVEEAVSLSLLWTERSGVYPLSLNLSDSVDPLSVFTSVISRCARWEHLALELDTTRDLDAIQDAFPSLRGLSIHFSFDFPETRVLTLKNLGLLRTVVLDDWQVPHVVLPWSQLTSLTLLFLRSEHCVPILQQTSNLVHCKLRFGIYSMTPQDLELELLCLETLIFASDSYADQNFLHCLVAPRLLRLQLAERFFLLGNSEAFVIESLVSFVSKSGCQLQELNITDAYVTDSENVYREAFPLIPAISVAV</sequence>
<name>A0AAW0AM18_9AGAR</name>
<dbReference type="Gene3D" id="1.20.1280.50">
    <property type="match status" value="1"/>
</dbReference>
<dbReference type="InterPro" id="IPR001810">
    <property type="entry name" value="F-box_dom"/>
</dbReference>
<organism evidence="2 3">
    <name type="scientific">Favolaschia claudopus</name>
    <dbReference type="NCBI Taxonomy" id="2862362"/>
    <lineage>
        <taxon>Eukaryota</taxon>
        <taxon>Fungi</taxon>
        <taxon>Dikarya</taxon>
        <taxon>Basidiomycota</taxon>
        <taxon>Agaricomycotina</taxon>
        <taxon>Agaricomycetes</taxon>
        <taxon>Agaricomycetidae</taxon>
        <taxon>Agaricales</taxon>
        <taxon>Marasmiineae</taxon>
        <taxon>Mycenaceae</taxon>
        <taxon>Favolaschia</taxon>
    </lineage>
</organism>
<dbReference type="EMBL" id="JAWWNJ010000057">
    <property type="protein sequence ID" value="KAK7014268.1"/>
    <property type="molecule type" value="Genomic_DNA"/>
</dbReference>
<gene>
    <name evidence="2" type="ORF">R3P38DRAFT_1448216</name>
</gene>
<dbReference type="Pfam" id="PF12937">
    <property type="entry name" value="F-box-like"/>
    <property type="match status" value="1"/>
</dbReference>
<reference evidence="2 3" key="1">
    <citation type="journal article" date="2024" name="J Genomics">
        <title>Draft genome sequencing and assembly of Favolaschia claudopus CIRM-BRFM 2984 isolated from oak limbs.</title>
        <authorList>
            <person name="Navarro D."/>
            <person name="Drula E."/>
            <person name="Chaduli D."/>
            <person name="Cazenave R."/>
            <person name="Ahrendt S."/>
            <person name="Wang J."/>
            <person name="Lipzen A."/>
            <person name="Daum C."/>
            <person name="Barry K."/>
            <person name="Grigoriev I.V."/>
            <person name="Favel A."/>
            <person name="Rosso M.N."/>
            <person name="Martin F."/>
        </authorList>
    </citation>
    <scope>NUCLEOTIDE SEQUENCE [LARGE SCALE GENOMIC DNA]</scope>
    <source>
        <strain evidence="2 3">CIRM-BRFM 2984</strain>
    </source>
</reference>
<protein>
    <submittedName>
        <fullName evidence="2">F-box domain-containing protein</fullName>
    </submittedName>
</protein>
<dbReference type="InterPro" id="IPR036047">
    <property type="entry name" value="F-box-like_dom_sf"/>
</dbReference>
<dbReference type="PANTHER" id="PTHR38926:SF5">
    <property type="entry name" value="F-BOX AND LEUCINE-RICH REPEAT PROTEIN 6"/>
    <property type="match status" value="1"/>
</dbReference>
<comment type="caution">
    <text evidence="2">The sequence shown here is derived from an EMBL/GenBank/DDBJ whole genome shotgun (WGS) entry which is preliminary data.</text>
</comment>
<dbReference type="SUPFAM" id="SSF81383">
    <property type="entry name" value="F-box domain"/>
    <property type="match status" value="1"/>
</dbReference>
<evidence type="ECO:0000313" key="3">
    <source>
        <dbReference type="Proteomes" id="UP001362999"/>
    </source>
</evidence>
<evidence type="ECO:0000259" key="1">
    <source>
        <dbReference type="Pfam" id="PF12937"/>
    </source>
</evidence>
<dbReference type="PANTHER" id="PTHR38926">
    <property type="entry name" value="F-BOX DOMAIN CONTAINING PROTEIN, EXPRESSED"/>
    <property type="match status" value="1"/>
</dbReference>
<keyword evidence="3" id="KW-1185">Reference proteome</keyword>
<proteinExistence type="predicted"/>